<evidence type="ECO:0000313" key="5">
    <source>
        <dbReference type="EMBL" id="MPN50296.1"/>
    </source>
</evidence>
<comment type="caution">
    <text evidence="5">The sequence shown here is derived from an EMBL/GenBank/DDBJ whole genome shotgun (WGS) entry which is preliminary data.</text>
</comment>
<organism evidence="5">
    <name type="scientific">bioreactor metagenome</name>
    <dbReference type="NCBI Taxonomy" id="1076179"/>
    <lineage>
        <taxon>unclassified sequences</taxon>
        <taxon>metagenomes</taxon>
        <taxon>ecological metagenomes</taxon>
    </lineage>
</organism>
<dbReference type="Gene3D" id="3.90.600.10">
    <property type="entry name" value="Phosphoribosylglycinamide synthetase, C-terminal domain"/>
    <property type="match status" value="1"/>
</dbReference>
<evidence type="ECO:0000256" key="1">
    <source>
        <dbReference type="ARBA" id="ARBA00038345"/>
    </source>
</evidence>
<name>A0A645IH33_9ZZZZ</name>
<dbReference type="PANTHER" id="PTHR43472:SF1">
    <property type="entry name" value="PHOSPHORIBOSYLAMINE--GLYCINE LIGASE, CHLOROPLASTIC"/>
    <property type="match status" value="1"/>
</dbReference>
<proteinExistence type="inferred from homology"/>
<dbReference type="EMBL" id="VSSQ01114336">
    <property type="protein sequence ID" value="MPN50296.1"/>
    <property type="molecule type" value="Genomic_DNA"/>
</dbReference>
<sequence length="70" mass="7490">MFVFHAGTRREQDRLVTSGGRVLGVSALGADAKAARSAAYTAAENIRFERAFCRSDIGSKAIAETEQGEN</sequence>
<dbReference type="InterPro" id="IPR000115">
    <property type="entry name" value="PRibGlycinamide_synth"/>
</dbReference>
<dbReference type="AlphaFoldDB" id="A0A645IH33"/>
<evidence type="ECO:0000256" key="3">
    <source>
        <dbReference type="ARBA" id="ARBA00042864"/>
    </source>
</evidence>
<dbReference type="SMART" id="SM01210">
    <property type="entry name" value="GARS_C"/>
    <property type="match status" value="1"/>
</dbReference>
<keyword evidence="5" id="KW-0436">Ligase</keyword>
<dbReference type="InterPro" id="IPR020560">
    <property type="entry name" value="PRibGlycinamide_synth_C-dom"/>
</dbReference>
<feature type="domain" description="Phosphoribosylglycinamide synthetase C-domain" evidence="4">
    <location>
        <begin position="2"/>
        <end position="62"/>
    </location>
</feature>
<comment type="similarity">
    <text evidence="1">Belongs to the GARS family.</text>
</comment>
<protein>
    <recommendedName>
        <fullName evidence="2">Glycinamide ribonucleotide synthetase</fullName>
    </recommendedName>
    <alternativeName>
        <fullName evidence="3">Phosphoribosylglycinamide synthetase</fullName>
    </alternativeName>
</protein>
<evidence type="ECO:0000256" key="2">
    <source>
        <dbReference type="ARBA" id="ARBA00042242"/>
    </source>
</evidence>
<gene>
    <name evidence="5" type="primary">purD_50</name>
    <name evidence="5" type="ORF">SDC9_197922</name>
</gene>
<evidence type="ECO:0000259" key="4">
    <source>
        <dbReference type="SMART" id="SM01210"/>
    </source>
</evidence>
<reference evidence="5" key="1">
    <citation type="submission" date="2019-08" db="EMBL/GenBank/DDBJ databases">
        <authorList>
            <person name="Kucharzyk K."/>
            <person name="Murdoch R.W."/>
            <person name="Higgins S."/>
            <person name="Loffler F."/>
        </authorList>
    </citation>
    <scope>NUCLEOTIDE SEQUENCE</scope>
</reference>
<dbReference type="PANTHER" id="PTHR43472">
    <property type="entry name" value="PHOSPHORIBOSYLAMINE--GLYCINE LIGASE"/>
    <property type="match status" value="1"/>
</dbReference>
<dbReference type="SUPFAM" id="SSF51246">
    <property type="entry name" value="Rudiment single hybrid motif"/>
    <property type="match status" value="1"/>
</dbReference>
<accession>A0A645IH33</accession>
<dbReference type="InterPro" id="IPR011054">
    <property type="entry name" value="Rudment_hybrid_motif"/>
</dbReference>
<dbReference type="InterPro" id="IPR037123">
    <property type="entry name" value="PRibGlycinamide_synth_C_sf"/>
</dbReference>
<dbReference type="GO" id="GO:0004637">
    <property type="term" value="F:phosphoribosylamine-glycine ligase activity"/>
    <property type="evidence" value="ECO:0007669"/>
    <property type="project" value="InterPro"/>
</dbReference>
<dbReference type="GO" id="GO:0009113">
    <property type="term" value="P:purine nucleobase biosynthetic process"/>
    <property type="evidence" value="ECO:0007669"/>
    <property type="project" value="InterPro"/>
</dbReference>
<dbReference type="Pfam" id="PF02843">
    <property type="entry name" value="GARS_C"/>
    <property type="match status" value="1"/>
</dbReference>